<reference evidence="2 5" key="3">
    <citation type="submission" date="2016-08" db="EMBL/GenBank/DDBJ databases">
        <authorList>
            <person name="Seilhamer J.J."/>
        </authorList>
    </citation>
    <scope>NUCLEOTIDE SEQUENCE [LARGE SCALE GENOMIC DNA]</scope>
    <source>
        <strain evidence="2 5">NML150140-1</strain>
    </source>
</reference>
<name>A0A1E3AAD5_9FIRM</name>
<evidence type="ECO:0008006" key="7">
    <source>
        <dbReference type="Google" id="ProtNLM"/>
    </source>
</evidence>
<protein>
    <recommendedName>
        <fullName evidence="7">Abortive phage infection protein</fullName>
    </recommendedName>
</protein>
<evidence type="ECO:0000313" key="3">
    <source>
        <dbReference type="EMBL" id="ODR57627.1"/>
    </source>
</evidence>
<reference evidence="3 6" key="2">
    <citation type="submission" date="2016-08" db="EMBL/GenBank/DDBJ databases">
        <title>Characterization of Isolates of Eisenbergiella tayi Derived from Blood Cultures, Using Whole Genome Sequencing.</title>
        <authorList>
            <person name="Bernier A.-M."/>
            <person name="Burdz T."/>
            <person name="Wiebe D."/>
            <person name="Bernard K."/>
        </authorList>
    </citation>
    <scope>NUCLEOTIDE SEQUENCE [LARGE SCALE GENOMIC DNA]</scope>
    <source>
        <strain evidence="3 6">NML120146</strain>
    </source>
</reference>
<comment type="caution">
    <text evidence="1">The sequence shown here is derived from an EMBL/GenBank/DDBJ whole genome shotgun (WGS) entry which is preliminary data.</text>
</comment>
<organism evidence="1 4">
    <name type="scientific">Eisenbergiella tayi</name>
    <dbReference type="NCBI Taxonomy" id="1432052"/>
    <lineage>
        <taxon>Bacteria</taxon>
        <taxon>Bacillati</taxon>
        <taxon>Bacillota</taxon>
        <taxon>Clostridia</taxon>
        <taxon>Lachnospirales</taxon>
        <taxon>Lachnospiraceae</taxon>
        <taxon>Eisenbergiella</taxon>
    </lineage>
</organism>
<evidence type="ECO:0000313" key="4">
    <source>
        <dbReference type="Proteomes" id="UP000094067"/>
    </source>
</evidence>
<dbReference type="RefSeq" id="WP_009251186.1">
    <property type="nucleotide sequence ID" value="NZ_DAWDRA010000213.1"/>
</dbReference>
<keyword evidence="6" id="KW-1185">Reference proteome</keyword>
<evidence type="ECO:0000313" key="6">
    <source>
        <dbReference type="Proteomes" id="UP000094869"/>
    </source>
</evidence>
<dbReference type="Proteomes" id="UP000094271">
    <property type="component" value="Unassembled WGS sequence"/>
</dbReference>
<dbReference type="EMBL" id="MEHD01000021">
    <property type="protein sequence ID" value="ODR57627.1"/>
    <property type="molecule type" value="Genomic_DNA"/>
</dbReference>
<dbReference type="EMBL" id="MCGH01000002">
    <property type="protein sequence ID" value="ODM05724.1"/>
    <property type="molecule type" value="Genomic_DNA"/>
</dbReference>
<sequence>MVKEEYVRNIFKKHGGVMRTKELSEQGIYYRRLRTLIEEGKVEKIRYGYYQWQDDKAFSEASIVVSLFPEGILCMETALLYYDYTDRIPDEWHIAVDNRSGRTRFFIEHPKVKPHFIKQDRLDIGKSEGEIDGIKVNIYDRERVICDCLRHINRMDGEIFNKAIKRYVTDSRKDIARLMEYAKKLGVEDKVRRTVAIWL</sequence>
<evidence type="ECO:0000313" key="1">
    <source>
        <dbReference type="EMBL" id="ODM05724.1"/>
    </source>
</evidence>
<dbReference type="EMBL" id="MEHA01000059">
    <property type="protein sequence ID" value="ODR33633.1"/>
    <property type="molecule type" value="Genomic_DNA"/>
</dbReference>
<dbReference type="Proteomes" id="UP000094067">
    <property type="component" value="Unassembled WGS sequence"/>
</dbReference>
<proteinExistence type="predicted"/>
<evidence type="ECO:0000313" key="2">
    <source>
        <dbReference type="EMBL" id="ODR33633.1"/>
    </source>
</evidence>
<dbReference type="AlphaFoldDB" id="A0A1E3AAD5"/>
<gene>
    <name evidence="2" type="ORF">BEI59_36405</name>
    <name evidence="1" type="ORF">BEI61_01613</name>
    <name evidence="3" type="ORF">BEI63_11005</name>
</gene>
<accession>A0A1E3AAD5</accession>
<dbReference type="Proteomes" id="UP000094869">
    <property type="component" value="Unassembled WGS sequence"/>
</dbReference>
<evidence type="ECO:0000313" key="5">
    <source>
        <dbReference type="Proteomes" id="UP000094271"/>
    </source>
</evidence>
<reference evidence="1 4" key="1">
    <citation type="submission" date="2016-07" db="EMBL/GenBank/DDBJ databases">
        <title>Characterization of isolates of Eisenbergiella tayi derived from blood cultures, using whole genome sequencing.</title>
        <authorList>
            <person name="Burdz T."/>
            <person name="Wiebe D."/>
            <person name="Huynh C."/>
            <person name="Bernard K."/>
        </authorList>
    </citation>
    <scope>NUCLEOTIDE SEQUENCE [LARGE SCALE GENOMIC DNA]</scope>
    <source>
        <strain evidence="1 4">NML 110608</strain>
    </source>
</reference>